<evidence type="ECO:0000313" key="2">
    <source>
        <dbReference type="EMBL" id="QGX93396.1"/>
    </source>
</evidence>
<dbReference type="Proteomes" id="UP000428325">
    <property type="component" value="Plasmid pMBLA003601"/>
</dbReference>
<dbReference type="RefSeq" id="WP_157687674.1">
    <property type="nucleotide sequence ID" value="NZ_CP034344.1"/>
</dbReference>
<evidence type="ECO:0000313" key="3">
    <source>
        <dbReference type="Proteomes" id="UP000428325"/>
    </source>
</evidence>
<keyword evidence="3" id="KW-1185">Reference proteome</keyword>
<feature type="compositionally biased region" description="Basic and acidic residues" evidence="1">
    <location>
        <begin position="15"/>
        <end position="25"/>
    </location>
</feature>
<protein>
    <submittedName>
        <fullName evidence="2">Uncharacterized protein</fullName>
    </submittedName>
</protein>
<keyword evidence="2" id="KW-0614">Plasmid</keyword>
<dbReference type="EMBL" id="CP034344">
    <property type="protein sequence ID" value="QGX93396.1"/>
    <property type="molecule type" value="Genomic_DNA"/>
</dbReference>
<geneLocation type="plasmid" evidence="3">
    <name>pmbla003601</name>
</geneLocation>
<dbReference type="AlphaFoldDB" id="A0A6B9EZW0"/>
<dbReference type="GeneID" id="43368019"/>
<reference evidence="2 3" key="1">
    <citation type="submission" date="2018-12" db="EMBL/GenBank/DDBJ databases">
        <title>Complete genome sequence of Haloplanus rallus MBLA0036.</title>
        <authorList>
            <person name="Nam Y.-d."/>
            <person name="Kang J."/>
            <person name="Chung W.-H."/>
            <person name="Park Y.S."/>
        </authorList>
    </citation>
    <scope>NUCLEOTIDE SEQUENCE [LARGE SCALE GENOMIC DNA]</scope>
    <source>
        <strain evidence="2 3">MBLA0036</strain>
        <plasmid evidence="3">pmbla003601</plasmid>
    </source>
</reference>
<proteinExistence type="predicted"/>
<dbReference type="KEGG" id="hra:EI982_00710"/>
<accession>A0A6B9EZW0</accession>
<dbReference type="OrthoDB" id="226574at2157"/>
<feature type="region of interest" description="Disordered" evidence="1">
    <location>
        <begin position="1"/>
        <end position="25"/>
    </location>
</feature>
<name>A0A6B9EZW0_9EURY</name>
<gene>
    <name evidence="2" type="ORF">EI982_00710</name>
</gene>
<evidence type="ECO:0000256" key="1">
    <source>
        <dbReference type="SAM" id="MobiDB-lite"/>
    </source>
</evidence>
<sequence length="649" mass="74282">MSDNFEGTEFFGDDDDKRSPSEHFEARHSPRLGYTFIEKSLGSLDAGMDQFDDEEKIEADIYANVAVFREVMQYIEEFGIYLYSRLDTDVDFIQAITGTMPQQVKGIFESIRDGELDDVINEYQADTITDDWLKSQFGYDKIEENIDEVSIEDIVDNPSDLTVDNLEEAISVSLDHIKGQLQDIAEFFLRFEEPYNAVKHGNRVYPMPDSEFAIEGPDGEGEIELDMEFVSFLCKTTGDRRGGELYTFTAPVSMLRDQSVSIVKLTRNLYTHMYDIKQKVNESVRTGEEVSLDPSLYGVAASSDGGSQFSVKSIQNADTTIWLPENAFPDDLEQYELPARNKVAMAMRKRGNDMVVETEGDRKPSYEYPILFDVEMESDEDHLLGMNFTQNFSFSLYQLPLWQFLELDSLSDIEPIEDVVMEYRGESATQHLNTPFDLPELPEPAFPEDLEYMRNVGRAADSEIWLPYLWPSGIGHVVEFYREEYELTRDVAQELLDVIDQLTEDNVATIPSVGILDPNDVDEEGNYMPIESQELRFKMNGIILEVDNETGGGHFSLVPGSDPRYERQEQGHVEGVGLCLLEESPEELYELFLDSGLEAVTEMSVVRDLDEANTILEAKREYGPKFTWYYIDKFYFTFFEDVPPHLQDV</sequence>
<organism evidence="2 3">
    <name type="scientific">Haloplanus rallus</name>
    <dbReference type="NCBI Taxonomy" id="1816183"/>
    <lineage>
        <taxon>Archaea</taxon>
        <taxon>Methanobacteriati</taxon>
        <taxon>Methanobacteriota</taxon>
        <taxon>Stenosarchaea group</taxon>
        <taxon>Halobacteria</taxon>
        <taxon>Halobacteriales</taxon>
        <taxon>Haloferacaceae</taxon>
        <taxon>Haloplanus</taxon>
    </lineage>
</organism>